<sequence length="383" mass="40019">MDRWVMVLEAVPGSLAAIRVDEAEYRAIDAELADGDTEVLGASLAELVAAEGSQPDHLVLVVPGDLDEHRFAVLTEAVSLAGLPDPSWLPDAVAWAGDQLARSPAGTAAVVVDTRGDELAVWPVRAADDGVEIAEGGAVDLNARLDGLLAGVVHAKLAVVAPELADSLRDRSDAVGRRDAAHLSRELREARRIMCVSDGEELVVTAGEAEVYLTRGEFTRLVEHALLEIITDGLGDDVTDVLTIVVADRETPVVEHLTDPEGADATLLWAPPEAGSLPWAAALVLPRYEEDAGPVDDPCPTDGFPLPDGALVPLPRAEGPRGERPGWVVPALSTLLVFVLAGSAAVLVTDPDIPGLAPNADAVSPIIPIGFDQGGDPPLTPPR</sequence>
<accession>A0ABV9RF79</accession>
<keyword evidence="2" id="KW-1185">Reference proteome</keyword>
<name>A0ABV9RF79_9PSEU</name>
<evidence type="ECO:0000313" key="2">
    <source>
        <dbReference type="Proteomes" id="UP001595909"/>
    </source>
</evidence>
<comment type="caution">
    <text evidence="1">The sequence shown here is derived from an EMBL/GenBank/DDBJ whole genome shotgun (WGS) entry which is preliminary data.</text>
</comment>
<dbReference type="Gene3D" id="3.30.420.40">
    <property type="match status" value="2"/>
</dbReference>
<proteinExistence type="predicted"/>
<dbReference type="Proteomes" id="UP001595909">
    <property type="component" value="Unassembled WGS sequence"/>
</dbReference>
<dbReference type="Gene3D" id="3.90.640.10">
    <property type="entry name" value="Actin, Chain A, domain 4"/>
    <property type="match status" value="1"/>
</dbReference>
<reference evidence="2" key="1">
    <citation type="journal article" date="2019" name="Int. J. Syst. Evol. Microbiol.">
        <title>The Global Catalogue of Microorganisms (GCM) 10K type strain sequencing project: providing services to taxonomists for standard genome sequencing and annotation.</title>
        <authorList>
            <consortium name="The Broad Institute Genomics Platform"/>
            <consortium name="The Broad Institute Genome Sequencing Center for Infectious Disease"/>
            <person name="Wu L."/>
            <person name="Ma J."/>
        </authorList>
    </citation>
    <scope>NUCLEOTIDE SEQUENCE [LARGE SCALE GENOMIC DNA]</scope>
    <source>
        <strain evidence="2">CCUG 50347</strain>
    </source>
</reference>
<protein>
    <submittedName>
        <fullName evidence="1">Uncharacterized protein</fullName>
    </submittedName>
</protein>
<dbReference type="RefSeq" id="WP_274188868.1">
    <property type="nucleotide sequence ID" value="NZ_BAABHN010000001.1"/>
</dbReference>
<dbReference type="EMBL" id="JBHSIM010000001">
    <property type="protein sequence ID" value="MFC4830802.1"/>
    <property type="molecule type" value="Genomic_DNA"/>
</dbReference>
<organism evidence="1 2">
    <name type="scientific">Actinomycetospora chibensis</name>
    <dbReference type="NCBI Taxonomy" id="663606"/>
    <lineage>
        <taxon>Bacteria</taxon>
        <taxon>Bacillati</taxon>
        <taxon>Actinomycetota</taxon>
        <taxon>Actinomycetes</taxon>
        <taxon>Pseudonocardiales</taxon>
        <taxon>Pseudonocardiaceae</taxon>
        <taxon>Actinomycetospora</taxon>
    </lineage>
</organism>
<gene>
    <name evidence="1" type="ORF">ACFPEL_00145</name>
</gene>
<evidence type="ECO:0000313" key="1">
    <source>
        <dbReference type="EMBL" id="MFC4830802.1"/>
    </source>
</evidence>